<organism evidence="1 2">
    <name type="scientific">Mycobacterium paraffinicum</name>
    <dbReference type="NCBI Taxonomy" id="53378"/>
    <lineage>
        <taxon>Bacteria</taxon>
        <taxon>Bacillati</taxon>
        <taxon>Actinomycetota</taxon>
        <taxon>Actinomycetes</taxon>
        <taxon>Mycobacteriales</taxon>
        <taxon>Mycobacteriaceae</taxon>
        <taxon>Mycobacterium</taxon>
    </lineage>
</organism>
<dbReference type="OrthoDB" id="4571453at2"/>
<name>A0A1Q4HH52_9MYCO</name>
<dbReference type="AlphaFoldDB" id="A0A1Q4HH52"/>
<sequence length="60" mass="6553">MAGAYCRYCDHRCFVYREVIVGGEIAWAGHMATCSKGAAHDKRSLGVDFSEAHNPYATTA</sequence>
<comment type="caution">
    <text evidence="1">The sequence shown here is derived from an EMBL/GenBank/DDBJ whole genome shotgun (WGS) entry which is preliminary data.</text>
</comment>
<proteinExistence type="predicted"/>
<dbReference type="EMBL" id="MPNT01000040">
    <property type="protein sequence ID" value="OJZ66815.1"/>
    <property type="molecule type" value="Genomic_DNA"/>
</dbReference>
<evidence type="ECO:0000313" key="1">
    <source>
        <dbReference type="EMBL" id="OJZ66815.1"/>
    </source>
</evidence>
<evidence type="ECO:0000313" key="2">
    <source>
        <dbReference type="Proteomes" id="UP000186438"/>
    </source>
</evidence>
<dbReference type="Proteomes" id="UP000186438">
    <property type="component" value="Unassembled WGS sequence"/>
</dbReference>
<dbReference type="STRING" id="53378.BRW65_26725"/>
<reference evidence="1 2" key="1">
    <citation type="submission" date="2016-11" db="EMBL/GenBank/DDBJ databases">
        <title>Genome sequences of unsequenced Mycobacteria.</title>
        <authorList>
            <person name="Greninger A.L."/>
            <person name="Fang F."/>
            <person name="Jerome K.R."/>
        </authorList>
    </citation>
    <scope>NUCLEOTIDE SEQUENCE [LARGE SCALE GENOMIC DNA]</scope>
    <source>
        <strain evidence="1 2">M11</strain>
    </source>
</reference>
<accession>A0A1Q4HH52</accession>
<keyword evidence="2" id="KW-1185">Reference proteome</keyword>
<gene>
    <name evidence="1" type="ORF">BRW65_26725</name>
</gene>
<dbReference type="RefSeq" id="WP_073880023.1">
    <property type="nucleotide sequence ID" value="NZ_MPNT01000040.1"/>
</dbReference>
<protein>
    <submittedName>
        <fullName evidence="1">Uncharacterized protein</fullName>
    </submittedName>
</protein>